<keyword evidence="2" id="KW-1185">Reference proteome</keyword>
<dbReference type="EMBL" id="JBHSWE010000001">
    <property type="protein sequence ID" value="MFC6671906.1"/>
    <property type="molecule type" value="Genomic_DNA"/>
</dbReference>
<name>A0ABW2A327_9GAMM</name>
<evidence type="ECO:0000313" key="1">
    <source>
        <dbReference type="EMBL" id="MFC6671906.1"/>
    </source>
</evidence>
<organism evidence="1 2">
    <name type="scientific">Marinobacterium aestuariivivens</name>
    <dbReference type="NCBI Taxonomy" id="1698799"/>
    <lineage>
        <taxon>Bacteria</taxon>
        <taxon>Pseudomonadati</taxon>
        <taxon>Pseudomonadota</taxon>
        <taxon>Gammaproteobacteria</taxon>
        <taxon>Oceanospirillales</taxon>
        <taxon>Oceanospirillaceae</taxon>
        <taxon>Marinobacterium</taxon>
    </lineage>
</organism>
<proteinExistence type="predicted"/>
<sequence length="79" mass="8846">MSQRFIEVTTDHPTNEEPYKLLLQIGQIVQIRPELIMTSEPKHDPIAIVTLTTGETLALKNSYASVAAELDEVNMVVRP</sequence>
<dbReference type="RefSeq" id="WP_379910383.1">
    <property type="nucleotide sequence ID" value="NZ_JBHSWE010000001.1"/>
</dbReference>
<comment type="caution">
    <text evidence="1">The sequence shown here is derived from an EMBL/GenBank/DDBJ whole genome shotgun (WGS) entry which is preliminary data.</text>
</comment>
<dbReference type="Proteomes" id="UP001596422">
    <property type="component" value="Unassembled WGS sequence"/>
</dbReference>
<protein>
    <submittedName>
        <fullName evidence="1">Uncharacterized protein</fullName>
    </submittedName>
</protein>
<gene>
    <name evidence="1" type="ORF">ACFQDL_18940</name>
</gene>
<reference evidence="2" key="1">
    <citation type="journal article" date="2019" name="Int. J. Syst. Evol. Microbiol.">
        <title>The Global Catalogue of Microorganisms (GCM) 10K type strain sequencing project: providing services to taxonomists for standard genome sequencing and annotation.</title>
        <authorList>
            <consortium name="The Broad Institute Genomics Platform"/>
            <consortium name="The Broad Institute Genome Sequencing Center for Infectious Disease"/>
            <person name="Wu L."/>
            <person name="Ma J."/>
        </authorList>
    </citation>
    <scope>NUCLEOTIDE SEQUENCE [LARGE SCALE GENOMIC DNA]</scope>
    <source>
        <strain evidence="2">NBRC 111756</strain>
    </source>
</reference>
<accession>A0ABW2A327</accession>
<evidence type="ECO:0000313" key="2">
    <source>
        <dbReference type="Proteomes" id="UP001596422"/>
    </source>
</evidence>